<name>A0A517Y1T3_9BACT</name>
<feature type="chain" id="PRO_5022080320" evidence="3">
    <location>
        <begin position="26"/>
        <end position="1034"/>
    </location>
</feature>
<dbReference type="Gene3D" id="3.40.50.1820">
    <property type="entry name" value="alpha/beta hydrolase"/>
    <property type="match status" value="1"/>
</dbReference>
<evidence type="ECO:0000256" key="2">
    <source>
        <dbReference type="SAM" id="MobiDB-lite"/>
    </source>
</evidence>
<keyword evidence="3" id="KW-0732">Signal</keyword>
<dbReference type="Gene3D" id="2.120.10.30">
    <property type="entry name" value="TolB, C-terminal domain"/>
    <property type="match status" value="1"/>
</dbReference>
<dbReference type="SUPFAM" id="SSF82171">
    <property type="entry name" value="DPP6 N-terminal domain-like"/>
    <property type="match status" value="1"/>
</dbReference>
<sequence precursor="true">MTPARPRRVLAATAALLGLLAVANAPVAGQPAAKKVLTHADYDAWKAATGVTLSPDGRYVAYSVGGADGTGDGEIVVRHIATAKDIRVARGGRPETKEGEAEPEAPPPGPPGQKGAKAGVGGAGGSPRFAPDSSRVVFALPPTKAELGQAKAVKGNAAEAPRAVLAVMDLPAGTIAARLPYEGAFTVAGDGAGFLVYQLPAKKEAKEDAKAEGPPAIPSGPFGFKKGGKFGTNPTPGTGAAPAVKAPQFGSDLVVRDLATGREHVVPEVSAHVLSKDGKLLVYAVASRKDAANGVYALDPRAPAAGVPLKSGAGKYSRLVWDEKQTKLAFFHDAAGATADPKVAPPPRPVGWTPAPVPPQLHAYVWERPAKDAVAAPAVLAVGPKPDGLKAGWVMNGTTLSFSADGSRLYLATGPQRTPTPEAPKTATPGAAPDRVELDLWHWKDNYIQPMQKVRGDADRNRTHTAVVFLDTKQFRQLGDETLQVGPPAVGDWALGSDNRKYLHLTGYADPVPKDYALVNVTTGERRPLLTGYGGSAALSPDGKFVLTYHGKDWSAVAVAGGKAHNLTAALPAKFFNEDDDHPADPPPYGVAGWSTDGRFVLLHDKYDVWKVAADGSGAENLTKTGRAQQIRFRRLNVPVDEEEPDDRKGIDLARPMLLAAENLDTRDTGFYRLDPGGSPRKLLMGARKYGPPTRAKTADTYLLTAQSFTEFPDYHATGPDFAELKRVTDINPTVHDYNWGRAELVRYKSSDGVPLSGVLVKPENFDPAKKYPMVVYIYERLSDGLHAFRVPNVTRGQVINPTFYASNGYLVLMPDIAYKVGSPGQSAVKCVLPAIQAVVDQGCVDEKAIGINGQSWGGYQIAYMVTQTNRFRAAVAGAPVSNMVSAYDGVRWGSGMPRQFQYEKGQSRIGETLWKAPMRYIENSPVFMADRVETPLLMIHNDQDDAVPWYQGVEYYLALRRLGKECYLLNYNGEKHNLAKKANARDFAVRMFQFFEHHLRGRTAPEWMTAGVPYTDRDRERERARQLLAPAKE</sequence>
<dbReference type="GO" id="GO:0004252">
    <property type="term" value="F:serine-type endopeptidase activity"/>
    <property type="evidence" value="ECO:0007669"/>
    <property type="project" value="TreeGrafter"/>
</dbReference>
<dbReference type="PANTHER" id="PTHR42776">
    <property type="entry name" value="SERINE PEPTIDASE S9 FAMILY MEMBER"/>
    <property type="match status" value="1"/>
</dbReference>
<dbReference type="AlphaFoldDB" id="A0A517Y1T3"/>
<evidence type="ECO:0000256" key="3">
    <source>
        <dbReference type="SAM" id="SignalP"/>
    </source>
</evidence>
<evidence type="ECO:0000259" key="4">
    <source>
        <dbReference type="Pfam" id="PF00326"/>
    </source>
</evidence>
<evidence type="ECO:0000313" key="6">
    <source>
        <dbReference type="Proteomes" id="UP000319576"/>
    </source>
</evidence>
<dbReference type="PANTHER" id="PTHR42776:SF27">
    <property type="entry name" value="DIPEPTIDYL PEPTIDASE FAMILY MEMBER 6"/>
    <property type="match status" value="1"/>
</dbReference>
<feature type="compositionally biased region" description="Low complexity" evidence="2">
    <location>
        <begin position="419"/>
        <end position="432"/>
    </location>
</feature>
<dbReference type="InterPro" id="IPR029058">
    <property type="entry name" value="AB_hydrolase_fold"/>
</dbReference>
<dbReference type="EMBL" id="CP036273">
    <property type="protein sequence ID" value="QDU23717.1"/>
    <property type="molecule type" value="Genomic_DNA"/>
</dbReference>
<dbReference type="EC" id="3.4.14.12" evidence="5"/>
<feature type="region of interest" description="Disordered" evidence="2">
    <location>
        <begin position="412"/>
        <end position="432"/>
    </location>
</feature>
<feature type="domain" description="Peptidase S9 prolyl oligopeptidase catalytic" evidence="4">
    <location>
        <begin position="825"/>
        <end position="1001"/>
    </location>
</feature>
<evidence type="ECO:0000256" key="1">
    <source>
        <dbReference type="ARBA" id="ARBA00022801"/>
    </source>
</evidence>
<dbReference type="KEGG" id="uli:ETAA1_57230"/>
<accession>A0A517Y1T3</accession>
<dbReference type="Pfam" id="PF00326">
    <property type="entry name" value="Peptidase_S9"/>
    <property type="match status" value="1"/>
</dbReference>
<feature type="region of interest" description="Disordered" evidence="2">
    <location>
        <begin position="87"/>
        <end position="133"/>
    </location>
</feature>
<protein>
    <submittedName>
        <fullName evidence="5">Prolyl tripeptidyl peptidase</fullName>
        <ecNumber evidence="5">3.4.14.12</ecNumber>
    </submittedName>
</protein>
<dbReference type="SUPFAM" id="SSF53474">
    <property type="entry name" value="alpha/beta-Hydrolases"/>
    <property type="match status" value="1"/>
</dbReference>
<organism evidence="5 6">
    <name type="scientific">Urbifossiella limnaea</name>
    <dbReference type="NCBI Taxonomy" id="2528023"/>
    <lineage>
        <taxon>Bacteria</taxon>
        <taxon>Pseudomonadati</taxon>
        <taxon>Planctomycetota</taxon>
        <taxon>Planctomycetia</taxon>
        <taxon>Gemmatales</taxon>
        <taxon>Gemmataceae</taxon>
        <taxon>Urbifossiella</taxon>
    </lineage>
</organism>
<dbReference type="GO" id="GO:0006508">
    <property type="term" value="P:proteolysis"/>
    <property type="evidence" value="ECO:0007669"/>
    <property type="project" value="InterPro"/>
</dbReference>
<evidence type="ECO:0000313" key="5">
    <source>
        <dbReference type="EMBL" id="QDU23717.1"/>
    </source>
</evidence>
<reference evidence="5 6" key="1">
    <citation type="submission" date="2019-02" db="EMBL/GenBank/DDBJ databases">
        <title>Deep-cultivation of Planctomycetes and their phenomic and genomic characterization uncovers novel biology.</title>
        <authorList>
            <person name="Wiegand S."/>
            <person name="Jogler M."/>
            <person name="Boedeker C."/>
            <person name="Pinto D."/>
            <person name="Vollmers J."/>
            <person name="Rivas-Marin E."/>
            <person name="Kohn T."/>
            <person name="Peeters S.H."/>
            <person name="Heuer A."/>
            <person name="Rast P."/>
            <person name="Oberbeckmann S."/>
            <person name="Bunk B."/>
            <person name="Jeske O."/>
            <person name="Meyerdierks A."/>
            <person name="Storesund J.E."/>
            <person name="Kallscheuer N."/>
            <person name="Luecker S."/>
            <person name="Lage O.M."/>
            <person name="Pohl T."/>
            <person name="Merkel B.J."/>
            <person name="Hornburger P."/>
            <person name="Mueller R.-W."/>
            <person name="Bruemmer F."/>
            <person name="Labrenz M."/>
            <person name="Spormann A.M."/>
            <person name="Op den Camp H."/>
            <person name="Overmann J."/>
            <person name="Amann R."/>
            <person name="Jetten M.S.M."/>
            <person name="Mascher T."/>
            <person name="Medema M.H."/>
            <person name="Devos D.P."/>
            <person name="Kaster A.-K."/>
            <person name="Ovreas L."/>
            <person name="Rohde M."/>
            <person name="Galperin M.Y."/>
            <person name="Jogler C."/>
        </authorList>
    </citation>
    <scope>NUCLEOTIDE SEQUENCE [LARGE SCALE GENOMIC DNA]</scope>
    <source>
        <strain evidence="5 6">ETA_A1</strain>
    </source>
</reference>
<keyword evidence="1 5" id="KW-0378">Hydrolase</keyword>
<dbReference type="InterPro" id="IPR011042">
    <property type="entry name" value="6-blade_b-propeller_TolB-like"/>
</dbReference>
<proteinExistence type="predicted"/>
<feature type="compositionally biased region" description="Basic and acidic residues" evidence="2">
    <location>
        <begin position="87"/>
        <end position="100"/>
    </location>
</feature>
<keyword evidence="6" id="KW-1185">Reference proteome</keyword>
<dbReference type="InterPro" id="IPR001375">
    <property type="entry name" value="Peptidase_S9_cat"/>
</dbReference>
<dbReference type="RefSeq" id="WP_145243944.1">
    <property type="nucleotide sequence ID" value="NZ_CP036273.1"/>
</dbReference>
<dbReference type="OrthoDB" id="108903at2"/>
<dbReference type="Proteomes" id="UP000319576">
    <property type="component" value="Chromosome"/>
</dbReference>
<gene>
    <name evidence="5" type="primary">ptpA_11</name>
    <name evidence="5" type="ORF">ETAA1_57230</name>
</gene>
<feature type="signal peptide" evidence="3">
    <location>
        <begin position="1"/>
        <end position="25"/>
    </location>
</feature>